<evidence type="ECO:0000256" key="6">
    <source>
        <dbReference type="ARBA" id="ARBA00023180"/>
    </source>
</evidence>
<organism evidence="9 10">
    <name type="scientific">Anabarilius grahami</name>
    <name type="common">Kanglang fish</name>
    <name type="synonym">Barilius grahami</name>
    <dbReference type="NCBI Taxonomy" id="495550"/>
    <lineage>
        <taxon>Eukaryota</taxon>
        <taxon>Metazoa</taxon>
        <taxon>Chordata</taxon>
        <taxon>Craniata</taxon>
        <taxon>Vertebrata</taxon>
        <taxon>Euteleostomi</taxon>
        <taxon>Actinopterygii</taxon>
        <taxon>Neopterygii</taxon>
        <taxon>Teleostei</taxon>
        <taxon>Ostariophysi</taxon>
        <taxon>Cypriniformes</taxon>
        <taxon>Xenocyprididae</taxon>
        <taxon>Xenocypridinae</taxon>
        <taxon>Xenocypridinae incertae sedis</taxon>
        <taxon>Anabarilius</taxon>
    </lineage>
</organism>
<dbReference type="SUPFAM" id="SSF53474">
    <property type="entry name" value="alpha/beta-Hydrolases"/>
    <property type="match status" value="1"/>
</dbReference>
<evidence type="ECO:0000256" key="2">
    <source>
        <dbReference type="ARBA" id="ARBA00022645"/>
    </source>
</evidence>
<protein>
    <recommendedName>
        <fullName evidence="8">Probable serine carboxypeptidase CPVL</fullName>
    </recommendedName>
</protein>
<dbReference type="PRINTS" id="PR00724">
    <property type="entry name" value="CRBOXYPTASEC"/>
</dbReference>
<dbReference type="InterPro" id="IPR001563">
    <property type="entry name" value="Peptidase_S10"/>
</dbReference>
<dbReference type="PANTHER" id="PTHR11802">
    <property type="entry name" value="SERINE PROTEASE FAMILY S10 SERINE CARBOXYPEPTIDASE"/>
    <property type="match status" value="1"/>
</dbReference>
<evidence type="ECO:0000256" key="5">
    <source>
        <dbReference type="ARBA" id="ARBA00022801"/>
    </source>
</evidence>
<evidence type="ECO:0000313" key="9">
    <source>
        <dbReference type="EMBL" id="ROI36339.1"/>
    </source>
</evidence>
<evidence type="ECO:0000256" key="8">
    <source>
        <dbReference type="ARBA" id="ARBA00072229"/>
    </source>
</evidence>
<comment type="caution">
    <text evidence="9">The sequence shown here is derived from an EMBL/GenBank/DDBJ whole genome shotgun (WGS) entry which is preliminary data.</text>
</comment>
<dbReference type="FunFam" id="3.40.50.1820:FF:000096">
    <property type="entry name" value="Carboxypeptidase vitellogenic-like"/>
    <property type="match status" value="1"/>
</dbReference>
<accession>A0A3N0XI95</accession>
<evidence type="ECO:0000256" key="4">
    <source>
        <dbReference type="ARBA" id="ARBA00022729"/>
    </source>
</evidence>
<dbReference type="Gene3D" id="3.40.50.1820">
    <property type="entry name" value="alpha/beta hydrolase"/>
    <property type="match status" value="1"/>
</dbReference>
<name>A0A3N0XI95_ANAGA</name>
<dbReference type="EMBL" id="RJVU01072388">
    <property type="protein sequence ID" value="ROI36339.1"/>
    <property type="molecule type" value="Genomic_DNA"/>
</dbReference>
<proteinExistence type="inferred from homology"/>
<gene>
    <name evidence="9" type="ORF">DPX16_11280</name>
</gene>
<keyword evidence="5" id="KW-0378">Hydrolase</keyword>
<keyword evidence="3" id="KW-0645">Protease</keyword>
<keyword evidence="10" id="KW-1185">Reference proteome</keyword>
<sequence>MASLVEARYTASNDYTGGMKLMTALRTAGRKDSPPSAGLAATVQFCFFSNMHYSPEETEEPDRLELLDAAISSKSLNVPGYWRLLGLDSSPISVSALLTCPLLSRVPPNQPIISSCESRIRRESPTLPHLQARVWQQKNHMQTLRLLFLWAVLESVCSRGCSSFFCRKSRRVSGSQFGVDPGKPLMLTPYLEEGKIEEAKKLSLVGPLPGANVKSFSGYLTVNKTYNSNLFFWFFPAQDRPETAPVLLWLQGGPGGTSMFGLFVEHGPYFVHKNLTLGYRDFPWTSRYSVLYIDNPVGTGWSFTEDDRGFAQNQDDVGKDLYSEFQSNPFYATGESYAGKYVPAIGYYIHKNNPSAKVKINFKGVAIGDGLCDPELMLGGYADFLYQTGLVDELQRQHVKMQTDAGVKLIQEQRWVEAFEVFDSLLNGDLVPYPSYFQNVTGCTNYFNYMQCQEPPDQEYFSSFVTLPDVRRAIHVGNLTFNDGSEVEKHLLQDVMKSIKPWLGILMDNYRVLIYSGQLDVIVAAPLTERFLPTVSWSGADEYKSTLRMPWKVQPSDTEVAGYVRQVKEFFQVIVRGGGHILPYDQPERSFDMMDRFLSTDGFSSH</sequence>
<dbReference type="InterPro" id="IPR029058">
    <property type="entry name" value="AB_hydrolase_fold"/>
</dbReference>
<keyword evidence="6" id="KW-0325">Glycoprotein</keyword>
<keyword evidence="4" id="KW-0732">Signal</keyword>
<reference evidence="9 10" key="1">
    <citation type="submission" date="2018-10" db="EMBL/GenBank/DDBJ databases">
        <title>Genome assembly for a Yunnan-Guizhou Plateau 3E fish, Anabarilius grahami (Regan), and its evolutionary and genetic applications.</title>
        <authorList>
            <person name="Jiang W."/>
        </authorList>
    </citation>
    <scope>NUCLEOTIDE SEQUENCE [LARGE SCALE GENOMIC DNA]</scope>
    <source>
        <strain evidence="9">AG-KIZ</strain>
        <tissue evidence="9">Muscle</tissue>
    </source>
</reference>
<evidence type="ECO:0000313" key="10">
    <source>
        <dbReference type="Proteomes" id="UP000281406"/>
    </source>
</evidence>
<evidence type="ECO:0000256" key="7">
    <source>
        <dbReference type="ARBA" id="ARBA00055171"/>
    </source>
</evidence>
<comment type="function">
    <text evidence="7">May be involved in the digestion of phagocytosed particles in the lysosome, participation in an inflammatory protease cascade, and trimming of peptides for antigen presentation.</text>
</comment>
<evidence type="ECO:0000256" key="3">
    <source>
        <dbReference type="ARBA" id="ARBA00022670"/>
    </source>
</evidence>
<evidence type="ECO:0000256" key="1">
    <source>
        <dbReference type="ARBA" id="ARBA00009431"/>
    </source>
</evidence>
<dbReference type="Proteomes" id="UP000281406">
    <property type="component" value="Unassembled WGS sequence"/>
</dbReference>
<dbReference type="PANTHER" id="PTHR11802:SF472">
    <property type="entry name" value="SERINE CARBOXYPEPTIDASE CPVL-RELATED"/>
    <property type="match status" value="1"/>
</dbReference>
<dbReference type="GO" id="GO:0004185">
    <property type="term" value="F:serine-type carboxypeptidase activity"/>
    <property type="evidence" value="ECO:0007669"/>
    <property type="project" value="InterPro"/>
</dbReference>
<dbReference type="Pfam" id="PF00450">
    <property type="entry name" value="Peptidase_S10"/>
    <property type="match status" value="1"/>
</dbReference>
<dbReference type="GO" id="GO:0006508">
    <property type="term" value="P:proteolysis"/>
    <property type="evidence" value="ECO:0007669"/>
    <property type="project" value="UniProtKB-KW"/>
</dbReference>
<dbReference type="OrthoDB" id="443318at2759"/>
<comment type="similarity">
    <text evidence="1">Belongs to the peptidase S10 family.</text>
</comment>
<keyword evidence="2 9" id="KW-0121">Carboxypeptidase</keyword>
<dbReference type="AlphaFoldDB" id="A0A3N0XI95"/>